<keyword evidence="9 12" id="KW-0408">Iron</keyword>
<dbReference type="GO" id="GO:0020037">
    <property type="term" value="F:heme binding"/>
    <property type="evidence" value="ECO:0007669"/>
    <property type="project" value="InterPro"/>
</dbReference>
<comment type="similarity">
    <text evidence="3 13">Belongs to the cytochrome P450 family.</text>
</comment>
<evidence type="ECO:0000313" key="15">
    <source>
        <dbReference type="Proteomes" id="UP000289738"/>
    </source>
</evidence>
<dbReference type="FunFam" id="1.10.630.10:FF:000043">
    <property type="entry name" value="Cytochrome P450 99A2"/>
    <property type="match status" value="1"/>
</dbReference>
<accession>A0A445C350</accession>
<dbReference type="CDD" id="cd11072">
    <property type="entry name" value="CYP71-like"/>
    <property type="match status" value="1"/>
</dbReference>
<dbReference type="AlphaFoldDB" id="A0A445C350"/>
<keyword evidence="10 13" id="KW-0503">Monooxygenase</keyword>
<dbReference type="InterPro" id="IPR036396">
    <property type="entry name" value="Cyt_P450_sf"/>
</dbReference>
<dbReference type="Gene3D" id="1.10.630.10">
    <property type="entry name" value="Cytochrome P450"/>
    <property type="match status" value="1"/>
</dbReference>
<evidence type="ECO:0000256" key="13">
    <source>
        <dbReference type="RuleBase" id="RU000461"/>
    </source>
</evidence>
<comment type="subcellular location">
    <subcellularLocation>
        <location evidence="2">Membrane</location>
        <topology evidence="2">Single-pass membrane protein</topology>
    </subcellularLocation>
</comment>
<keyword evidence="6 12" id="KW-0479">Metal-binding</keyword>
<keyword evidence="8 13" id="KW-0560">Oxidoreductase</keyword>
<dbReference type="PANTHER" id="PTHR47953">
    <property type="entry name" value="OS08G0105600 PROTEIN"/>
    <property type="match status" value="1"/>
</dbReference>
<dbReference type="GO" id="GO:0005506">
    <property type="term" value="F:iron ion binding"/>
    <property type="evidence" value="ECO:0007669"/>
    <property type="project" value="InterPro"/>
</dbReference>
<evidence type="ECO:0000256" key="10">
    <source>
        <dbReference type="ARBA" id="ARBA00023033"/>
    </source>
</evidence>
<dbReference type="SUPFAM" id="SSF48264">
    <property type="entry name" value="Cytochrome P450"/>
    <property type="match status" value="1"/>
</dbReference>
<dbReference type="Proteomes" id="UP000289738">
    <property type="component" value="Chromosome A07"/>
</dbReference>
<keyword evidence="15" id="KW-1185">Reference proteome</keyword>
<sequence>MTYNRTDIALGPYGDYWRHVRKICNMELLTTKRVQSFRHIREAEVSELVKAISQSQGSIFNLSHKILSMTYGIVARIAFGKKYSYQEFFISSMEKAIQIGGGNCIADLYPSIRVLLEMMSTDKAKLKELYIKTDKVLQDIIDDHRNKKDGKFEEEEEGSEDLVDVLLKFQQKDSEYPLTDDNIKAIIQDIFTAGGETSSAVVEWAMSELIKNPKVMERAQSEVRRVYGSKGYVDESELHQLTYLKSIIKETLRLHPPVPLLLPRENRESCQIKGYQIPSNSRIIINVWAIGRDPRYWIDAMEFKPERFVDDYSIDNRGTNFEFIPFGGGRRMCPGIAFASPNMELPLAQFLYHFDWKLPNGIKNEELDMTELFGMSIRRRNDLCLIPIIHHQP</sequence>
<comment type="caution">
    <text evidence="14">The sequence shown here is derived from an EMBL/GenBank/DDBJ whole genome shotgun (WGS) entry which is preliminary data.</text>
</comment>
<protein>
    <recommendedName>
        <fullName evidence="16">Cytochrome P450</fullName>
    </recommendedName>
</protein>
<comment type="cofactor">
    <cofactor evidence="1 12">
        <name>heme</name>
        <dbReference type="ChEBI" id="CHEBI:30413"/>
    </cofactor>
</comment>
<evidence type="ECO:0000256" key="8">
    <source>
        <dbReference type="ARBA" id="ARBA00023002"/>
    </source>
</evidence>
<keyword evidence="7" id="KW-1133">Transmembrane helix</keyword>
<keyword evidence="5" id="KW-0812">Transmembrane</keyword>
<evidence type="ECO:0000256" key="3">
    <source>
        <dbReference type="ARBA" id="ARBA00010617"/>
    </source>
</evidence>
<evidence type="ECO:0000256" key="12">
    <source>
        <dbReference type="PIRSR" id="PIRSR602401-1"/>
    </source>
</evidence>
<feature type="binding site" description="axial binding residue" evidence="12">
    <location>
        <position position="333"/>
    </location>
    <ligand>
        <name>heme</name>
        <dbReference type="ChEBI" id="CHEBI:30413"/>
    </ligand>
    <ligandPart>
        <name>Fe</name>
        <dbReference type="ChEBI" id="CHEBI:18248"/>
    </ligandPart>
</feature>
<dbReference type="GO" id="GO:0016705">
    <property type="term" value="F:oxidoreductase activity, acting on paired donors, with incorporation or reduction of molecular oxygen"/>
    <property type="evidence" value="ECO:0007669"/>
    <property type="project" value="InterPro"/>
</dbReference>
<dbReference type="Pfam" id="PF00067">
    <property type="entry name" value="p450"/>
    <property type="match status" value="1"/>
</dbReference>
<dbReference type="GO" id="GO:0004497">
    <property type="term" value="F:monooxygenase activity"/>
    <property type="evidence" value="ECO:0007669"/>
    <property type="project" value="UniProtKB-KW"/>
</dbReference>
<evidence type="ECO:0000256" key="2">
    <source>
        <dbReference type="ARBA" id="ARBA00004167"/>
    </source>
</evidence>
<organism evidence="14 15">
    <name type="scientific">Arachis hypogaea</name>
    <name type="common">Peanut</name>
    <dbReference type="NCBI Taxonomy" id="3818"/>
    <lineage>
        <taxon>Eukaryota</taxon>
        <taxon>Viridiplantae</taxon>
        <taxon>Streptophyta</taxon>
        <taxon>Embryophyta</taxon>
        <taxon>Tracheophyta</taxon>
        <taxon>Spermatophyta</taxon>
        <taxon>Magnoliopsida</taxon>
        <taxon>eudicotyledons</taxon>
        <taxon>Gunneridae</taxon>
        <taxon>Pentapetalae</taxon>
        <taxon>rosids</taxon>
        <taxon>fabids</taxon>
        <taxon>Fabales</taxon>
        <taxon>Fabaceae</taxon>
        <taxon>Papilionoideae</taxon>
        <taxon>50 kb inversion clade</taxon>
        <taxon>dalbergioids sensu lato</taxon>
        <taxon>Dalbergieae</taxon>
        <taxon>Pterocarpus clade</taxon>
        <taxon>Arachis</taxon>
    </lineage>
</organism>
<gene>
    <name evidence="14" type="ORF">Ahy_A07g031188</name>
</gene>
<evidence type="ECO:0000256" key="11">
    <source>
        <dbReference type="ARBA" id="ARBA00023136"/>
    </source>
</evidence>
<evidence type="ECO:0000256" key="9">
    <source>
        <dbReference type="ARBA" id="ARBA00023004"/>
    </source>
</evidence>
<evidence type="ECO:0000256" key="6">
    <source>
        <dbReference type="ARBA" id="ARBA00022723"/>
    </source>
</evidence>
<dbReference type="PRINTS" id="PR00385">
    <property type="entry name" value="P450"/>
</dbReference>
<evidence type="ECO:0008006" key="16">
    <source>
        <dbReference type="Google" id="ProtNLM"/>
    </source>
</evidence>
<dbReference type="PROSITE" id="PS00086">
    <property type="entry name" value="CYTOCHROME_P450"/>
    <property type="match status" value="1"/>
</dbReference>
<evidence type="ECO:0000256" key="1">
    <source>
        <dbReference type="ARBA" id="ARBA00001971"/>
    </source>
</evidence>
<evidence type="ECO:0000313" key="14">
    <source>
        <dbReference type="EMBL" id="RYR45347.1"/>
    </source>
</evidence>
<reference evidence="14 15" key="1">
    <citation type="submission" date="2019-01" db="EMBL/GenBank/DDBJ databases">
        <title>Sequencing of cultivated peanut Arachis hypogaea provides insights into genome evolution and oil improvement.</title>
        <authorList>
            <person name="Chen X."/>
        </authorList>
    </citation>
    <scope>NUCLEOTIDE SEQUENCE [LARGE SCALE GENOMIC DNA]</scope>
    <source>
        <strain evidence="15">cv. Fuhuasheng</strain>
        <tissue evidence="14">Leaves</tissue>
    </source>
</reference>
<evidence type="ECO:0000256" key="7">
    <source>
        <dbReference type="ARBA" id="ARBA00022989"/>
    </source>
</evidence>
<dbReference type="InterPro" id="IPR017972">
    <property type="entry name" value="Cyt_P450_CS"/>
</dbReference>
<name>A0A445C350_ARAHY</name>
<dbReference type="InterPro" id="IPR001128">
    <property type="entry name" value="Cyt_P450"/>
</dbReference>
<keyword evidence="11" id="KW-0472">Membrane</keyword>
<dbReference type="InterPro" id="IPR002401">
    <property type="entry name" value="Cyt_P450_E_grp-I"/>
</dbReference>
<dbReference type="GO" id="GO:0016020">
    <property type="term" value="C:membrane"/>
    <property type="evidence" value="ECO:0007669"/>
    <property type="project" value="UniProtKB-SubCell"/>
</dbReference>
<dbReference type="STRING" id="3818.A0A445C350"/>
<evidence type="ECO:0000256" key="4">
    <source>
        <dbReference type="ARBA" id="ARBA00022617"/>
    </source>
</evidence>
<keyword evidence="4 12" id="KW-0349">Heme</keyword>
<dbReference type="PANTHER" id="PTHR47953:SF19">
    <property type="entry name" value="OS06G0641600 PROTEIN"/>
    <property type="match status" value="1"/>
</dbReference>
<proteinExistence type="inferred from homology"/>
<dbReference type="EMBL" id="SDMP01000007">
    <property type="protein sequence ID" value="RYR45347.1"/>
    <property type="molecule type" value="Genomic_DNA"/>
</dbReference>
<dbReference type="PRINTS" id="PR00463">
    <property type="entry name" value="EP450I"/>
</dbReference>
<dbReference type="InterPro" id="IPR052306">
    <property type="entry name" value="CYP450_71D"/>
</dbReference>
<evidence type="ECO:0000256" key="5">
    <source>
        <dbReference type="ARBA" id="ARBA00022692"/>
    </source>
</evidence>